<dbReference type="InterPro" id="IPR029510">
    <property type="entry name" value="Ald_DH_CS_GLU"/>
</dbReference>
<dbReference type="InterPro" id="IPR016160">
    <property type="entry name" value="Ald_DH_CS_CYS"/>
</dbReference>
<name>A0A1G9M2I0_9GAMM</name>
<dbReference type="InterPro" id="IPR015590">
    <property type="entry name" value="Aldehyde_DH_dom"/>
</dbReference>
<dbReference type="RefSeq" id="WP_089728615.1">
    <property type="nucleotide sequence ID" value="NZ_FNGI01000006.1"/>
</dbReference>
<dbReference type="SUPFAM" id="SSF53720">
    <property type="entry name" value="ALDH-like"/>
    <property type="match status" value="1"/>
</dbReference>
<feature type="domain" description="Aldehyde dehydrogenase" evidence="7">
    <location>
        <begin position="13"/>
        <end position="476"/>
    </location>
</feature>
<accession>A0A1G9M2I0</accession>
<evidence type="ECO:0000256" key="1">
    <source>
        <dbReference type="ARBA" id="ARBA00009986"/>
    </source>
</evidence>
<dbReference type="OrthoDB" id="9812625at2"/>
<evidence type="ECO:0000259" key="7">
    <source>
        <dbReference type="Pfam" id="PF00171"/>
    </source>
</evidence>
<comment type="similarity">
    <text evidence="1 6">Belongs to the aldehyde dehydrogenase family.</text>
</comment>
<dbReference type="CDD" id="cd07110">
    <property type="entry name" value="ALDH_F10_BADH"/>
    <property type="match status" value="1"/>
</dbReference>
<proteinExistence type="inferred from homology"/>
<dbReference type="STRING" id="119000.SAMN05661010_02270"/>
<evidence type="ECO:0000256" key="5">
    <source>
        <dbReference type="PROSITE-ProRule" id="PRU10007"/>
    </source>
</evidence>
<gene>
    <name evidence="8" type="ORF">SAMN05661010_02270</name>
</gene>
<evidence type="ECO:0000313" key="8">
    <source>
        <dbReference type="EMBL" id="SDL68426.1"/>
    </source>
</evidence>
<evidence type="ECO:0000256" key="4">
    <source>
        <dbReference type="ARBA" id="ARBA00049194"/>
    </source>
</evidence>
<dbReference type="PANTHER" id="PTHR42804">
    <property type="entry name" value="ALDEHYDE DEHYDROGENASE"/>
    <property type="match status" value="1"/>
</dbReference>
<dbReference type="InterPro" id="IPR016162">
    <property type="entry name" value="Ald_DH_N"/>
</dbReference>
<reference evidence="8 9" key="1">
    <citation type="submission" date="2016-10" db="EMBL/GenBank/DDBJ databases">
        <authorList>
            <person name="de Groot N.N."/>
        </authorList>
    </citation>
    <scope>NUCLEOTIDE SEQUENCE [LARGE SCALE GENOMIC DNA]</scope>
    <source>
        <strain evidence="8 9">DSM 14789</strain>
    </source>
</reference>
<dbReference type="Gene3D" id="3.40.605.10">
    <property type="entry name" value="Aldehyde Dehydrogenase, Chain A, domain 1"/>
    <property type="match status" value="1"/>
</dbReference>
<feature type="active site" evidence="5">
    <location>
        <position position="252"/>
    </location>
</feature>
<dbReference type="Pfam" id="PF00171">
    <property type="entry name" value="Aldedh"/>
    <property type="match status" value="1"/>
</dbReference>
<dbReference type="GO" id="GO:0004029">
    <property type="term" value="F:aldehyde dehydrogenase (NAD+) activity"/>
    <property type="evidence" value="ECO:0007669"/>
    <property type="project" value="UniProtKB-EC"/>
</dbReference>
<evidence type="ECO:0000256" key="3">
    <source>
        <dbReference type="ARBA" id="ARBA00024226"/>
    </source>
</evidence>
<keyword evidence="2 6" id="KW-0560">Oxidoreductase</keyword>
<evidence type="ECO:0000256" key="2">
    <source>
        <dbReference type="ARBA" id="ARBA00023002"/>
    </source>
</evidence>
<dbReference type="PROSITE" id="PS00687">
    <property type="entry name" value="ALDEHYDE_DEHYDR_GLU"/>
    <property type="match status" value="1"/>
</dbReference>
<organism evidence="8 9">
    <name type="scientific">Modicisalibacter muralis</name>
    <dbReference type="NCBI Taxonomy" id="119000"/>
    <lineage>
        <taxon>Bacteria</taxon>
        <taxon>Pseudomonadati</taxon>
        <taxon>Pseudomonadota</taxon>
        <taxon>Gammaproteobacteria</taxon>
        <taxon>Oceanospirillales</taxon>
        <taxon>Halomonadaceae</taxon>
        <taxon>Modicisalibacter</taxon>
    </lineage>
</organism>
<evidence type="ECO:0000256" key="6">
    <source>
        <dbReference type="RuleBase" id="RU003345"/>
    </source>
</evidence>
<dbReference type="EC" id="1.2.1.3" evidence="3"/>
<dbReference type="PROSITE" id="PS00070">
    <property type="entry name" value="ALDEHYDE_DEHYDR_CYS"/>
    <property type="match status" value="1"/>
</dbReference>
<dbReference type="InterPro" id="IPR016163">
    <property type="entry name" value="Ald_DH_C"/>
</dbReference>
<protein>
    <recommendedName>
        <fullName evidence="3">aldehyde dehydrogenase (NAD(+))</fullName>
        <ecNumber evidence="3">1.2.1.3</ecNumber>
    </recommendedName>
</protein>
<dbReference type="InterPro" id="IPR016161">
    <property type="entry name" value="Ald_DH/histidinol_DH"/>
</dbReference>
<dbReference type="EMBL" id="FNGI01000006">
    <property type="protein sequence ID" value="SDL68426.1"/>
    <property type="molecule type" value="Genomic_DNA"/>
</dbReference>
<dbReference type="Gene3D" id="3.40.309.10">
    <property type="entry name" value="Aldehyde Dehydrogenase, Chain A, domain 2"/>
    <property type="match status" value="1"/>
</dbReference>
<sequence>MQRLDQQFIDNQWVPSQGSRRLPVVNPYTEEAIAEVTAGDSADVEAAVNAARRALPAWRERSGAERGAFLDAFADALTARRDTLIRLSSTNNGKPLAEAGIDLDDAIACYRYYAEQARALDARQGQPVTLDVDDIDARCYFDPVGVVGLITPWNFPLVTSAWKLAPALAAGCTVVFKPSEVTPLPEQALAEIALEIGLPAGVFNLVHGDGEGVGAPLTAHRGIDKVSFTGSNRVGEAVMRAVADGSRNISLELGGKSPILVMEDVDIEQAADCVMAGLYFNAGQICSATSRLLVHETVADALYAALGERIDALQFGDPLAESTTMGPVTSARQRDAVNGYLAIAEQEGLNAMRDGGHRDLPEQGFFVAPTLFRDVPADSRLWREEIFGPVLCARSVESEEEAVELANDSDFGLAATVVSGDPQRARRIGRQLQAGSVWFNSEQLVPPQTAWGGFKRSGIGRELGPWGLAAYQEVKHLIGPA</sequence>
<dbReference type="Proteomes" id="UP000198654">
    <property type="component" value="Unassembled WGS sequence"/>
</dbReference>
<keyword evidence="9" id="KW-1185">Reference proteome</keyword>
<comment type="catalytic activity">
    <reaction evidence="4">
        <text>an aldehyde + NAD(+) + H2O = a carboxylate + NADH + 2 H(+)</text>
        <dbReference type="Rhea" id="RHEA:16185"/>
        <dbReference type="ChEBI" id="CHEBI:15377"/>
        <dbReference type="ChEBI" id="CHEBI:15378"/>
        <dbReference type="ChEBI" id="CHEBI:17478"/>
        <dbReference type="ChEBI" id="CHEBI:29067"/>
        <dbReference type="ChEBI" id="CHEBI:57540"/>
        <dbReference type="ChEBI" id="CHEBI:57945"/>
        <dbReference type="EC" id="1.2.1.3"/>
    </reaction>
</comment>
<dbReference type="AlphaFoldDB" id="A0A1G9M2I0"/>
<dbReference type="FunFam" id="3.40.605.10:FF:000007">
    <property type="entry name" value="NAD/NADP-dependent betaine aldehyde dehydrogenase"/>
    <property type="match status" value="1"/>
</dbReference>
<dbReference type="FunFam" id="3.40.309.10:FF:000012">
    <property type="entry name" value="Betaine aldehyde dehydrogenase"/>
    <property type="match status" value="1"/>
</dbReference>
<evidence type="ECO:0000313" key="9">
    <source>
        <dbReference type="Proteomes" id="UP000198654"/>
    </source>
</evidence>
<dbReference type="PANTHER" id="PTHR42804:SF1">
    <property type="entry name" value="ALDEHYDE DEHYDROGENASE-RELATED"/>
    <property type="match status" value="1"/>
</dbReference>